<feature type="domain" description="RagB/SusD" evidence="6">
    <location>
        <begin position="344"/>
        <end position="470"/>
    </location>
</feature>
<feature type="domain" description="SusD-like N-terminal" evidence="7">
    <location>
        <begin position="97"/>
        <end position="244"/>
    </location>
</feature>
<evidence type="ECO:0000259" key="6">
    <source>
        <dbReference type="Pfam" id="PF07980"/>
    </source>
</evidence>
<keyword evidence="3" id="KW-0732">Signal</keyword>
<sequence>MKSFYYILAITAILSSCTKQLHKDPIGLLTPDQINTDPKLGTVTSSVTSSYQMLSSTLNLLGEWQWDGGTVTRNDFVLQDIASGDMQKKWNPDGDQAWMDQYSNYSFTAANGGFNGQWSYDYEGISRANLAISYLTDPAVTTKIGIDETLRKRLLGEVYFLRAFYYFELVNNFGDVPLLLKPLKNFSEAYSVAKREKKAVVMEQVSKDLAEAKPLLPNTKFSDNTEKWRASKGAVMAMQAKVALYGKKWADVIAIITELEGLGFYGLNTNYFDAFSVAKEFADNEVIFAYDHQQGKNPRNGNGLCALQGWGFIAPTANFISAFEANDPRLLYTADVANQACYKLLGTTDNSNKGNDDAPNNKIFIRWADVLLWKAEAYNESANYPAAIGIINSIRARARTSPSVTGALPPAGTLPARNIAATDKALVTSWLVSERRVELGFESQRFYDLKRWETAKAVLTAMGKNFQDKNYLYPIPQGEIDKSGGSITQNTGF</sequence>
<evidence type="ECO:0000256" key="3">
    <source>
        <dbReference type="ARBA" id="ARBA00022729"/>
    </source>
</evidence>
<name>A0A1N6J5Z5_9BACT</name>
<dbReference type="Pfam" id="PF14322">
    <property type="entry name" value="SusD-like_3"/>
    <property type="match status" value="1"/>
</dbReference>
<dbReference type="Pfam" id="PF07980">
    <property type="entry name" value="SusD_RagB"/>
    <property type="match status" value="1"/>
</dbReference>
<organism evidence="8 9">
    <name type="scientific">Chitinophaga niabensis</name>
    <dbReference type="NCBI Taxonomy" id="536979"/>
    <lineage>
        <taxon>Bacteria</taxon>
        <taxon>Pseudomonadati</taxon>
        <taxon>Bacteroidota</taxon>
        <taxon>Chitinophagia</taxon>
        <taxon>Chitinophagales</taxon>
        <taxon>Chitinophagaceae</taxon>
        <taxon>Chitinophaga</taxon>
    </lineage>
</organism>
<dbReference type="InterPro" id="IPR012944">
    <property type="entry name" value="SusD_RagB_dom"/>
</dbReference>
<dbReference type="AlphaFoldDB" id="A0A1N6J5Z5"/>
<dbReference type="Gene3D" id="1.25.40.390">
    <property type="match status" value="1"/>
</dbReference>
<keyword evidence="5" id="KW-0998">Cell outer membrane</keyword>
<proteinExistence type="inferred from homology"/>
<evidence type="ECO:0000256" key="5">
    <source>
        <dbReference type="ARBA" id="ARBA00023237"/>
    </source>
</evidence>
<dbReference type="GO" id="GO:0009279">
    <property type="term" value="C:cell outer membrane"/>
    <property type="evidence" value="ECO:0007669"/>
    <property type="project" value="UniProtKB-SubCell"/>
</dbReference>
<accession>A0A1N6J5Z5</accession>
<dbReference type="InterPro" id="IPR033985">
    <property type="entry name" value="SusD-like_N"/>
</dbReference>
<dbReference type="CDD" id="cd08977">
    <property type="entry name" value="SusD"/>
    <property type="match status" value="1"/>
</dbReference>
<dbReference type="PROSITE" id="PS51257">
    <property type="entry name" value="PROKAR_LIPOPROTEIN"/>
    <property type="match status" value="1"/>
</dbReference>
<dbReference type="InterPro" id="IPR011990">
    <property type="entry name" value="TPR-like_helical_dom_sf"/>
</dbReference>
<dbReference type="OrthoDB" id="636214at2"/>
<keyword evidence="4" id="KW-0472">Membrane</keyword>
<keyword evidence="9" id="KW-1185">Reference proteome</keyword>
<evidence type="ECO:0000313" key="9">
    <source>
        <dbReference type="Proteomes" id="UP000185003"/>
    </source>
</evidence>
<gene>
    <name evidence="8" type="ORF">SAMN04488055_3654</name>
</gene>
<comment type="similarity">
    <text evidence="2">Belongs to the SusD family.</text>
</comment>
<evidence type="ECO:0000256" key="4">
    <source>
        <dbReference type="ARBA" id="ARBA00023136"/>
    </source>
</evidence>
<dbReference type="STRING" id="536979.SAMN04488055_3654"/>
<protein>
    <submittedName>
        <fullName evidence="8">Starch-binding associating with outer membrane</fullName>
    </submittedName>
</protein>
<dbReference type="EMBL" id="FSRA01000002">
    <property type="protein sequence ID" value="SIO39589.1"/>
    <property type="molecule type" value="Genomic_DNA"/>
</dbReference>
<dbReference type="RefSeq" id="WP_074240866.1">
    <property type="nucleotide sequence ID" value="NZ_FSRA01000002.1"/>
</dbReference>
<comment type="subcellular location">
    <subcellularLocation>
        <location evidence="1">Cell outer membrane</location>
    </subcellularLocation>
</comment>
<dbReference type="Proteomes" id="UP000185003">
    <property type="component" value="Unassembled WGS sequence"/>
</dbReference>
<evidence type="ECO:0000256" key="1">
    <source>
        <dbReference type="ARBA" id="ARBA00004442"/>
    </source>
</evidence>
<evidence type="ECO:0000313" key="8">
    <source>
        <dbReference type="EMBL" id="SIO39589.1"/>
    </source>
</evidence>
<evidence type="ECO:0000256" key="2">
    <source>
        <dbReference type="ARBA" id="ARBA00006275"/>
    </source>
</evidence>
<evidence type="ECO:0000259" key="7">
    <source>
        <dbReference type="Pfam" id="PF14322"/>
    </source>
</evidence>
<dbReference type="SUPFAM" id="SSF48452">
    <property type="entry name" value="TPR-like"/>
    <property type="match status" value="1"/>
</dbReference>
<reference evidence="9" key="1">
    <citation type="submission" date="2016-11" db="EMBL/GenBank/DDBJ databases">
        <authorList>
            <person name="Varghese N."/>
            <person name="Submissions S."/>
        </authorList>
    </citation>
    <scope>NUCLEOTIDE SEQUENCE [LARGE SCALE GENOMIC DNA]</scope>
    <source>
        <strain evidence="9">DSM 24787</strain>
    </source>
</reference>